<sequence length="36" mass="4151">MYRFLYLGETFSPLQLVGPIVTVLAIYIVNCRNCNE</sequence>
<feature type="transmembrane region" description="Helical" evidence="1">
    <location>
        <begin position="12"/>
        <end position="30"/>
    </location>
</feature>
<dbReference type="InParanoid" id="A0A2K1XN69"/>
<dbReference type="EMBL" id="CM009304">
    <property type="protein sequence ID" value="PNT02225.1"/>
    <property type="molecule type" value="Genomic_DNA"/>
</dbReference>
<keyword evidence="1" id="KW-1133">Transmembrane helix</keyword>
<accession>A0A2K1XN69</accession>
<gene>
    <name evidence="2" type="ORF">POPTR_015G148000</name>
</gene>
<proteinExistence type="predicted"/>
<dbReference type="AlphaFoldDB" id="A0A2K1XN69"/>
<name>A0A2K1XN69_POPTR</name>
<organism evidence="2 3">
    <name type="scientific">Populus trichocarpa</name>
    <name type="common">Western balsam poplar</name>
    <name type="synonym">Populus balsamifera subsp. trichocarpa</name>
    <dbReference type="NCBI Taxonomy" id="3694"/>
    <lineage>
        <taxon>Eukaryota</taxon>
        <taxon>Viridiplantae</taxon>
        <taxon>Streptophyta</taxon>
        <taxon>Embryophyta</taxon>
        <taxon>Tracheophyta</taxon>
        <taxon>Spermatophyta</taxon>
        <taxon>Magnoliopsida</taxon>
        <taxon>eudicotyledons</taxon>
        <taxon>Gunneridae</taxon>
        <taxon>Pentapetalae</taxon>
        <taxon>rosids</taxon>
        <taxon>fabids</taxon>
        <taxon>Malpighiales</taxon>
        <taxon>Salicaceae</taxon>
        <taxon>Saliceae</taxon>
        <taxon>Populus</taxon>
    </lineage>
</organism>
<keyword evidence="1" id="KW-0812">Transmembrane</keyword>
<protein>
    <submittedName>
        <fullName evidence="2">Uncharacterized protein</fullName>
    </submittedName>
</protein>
<evidence type="ECO:0000313" key="3">
    <source>
        <dbReference type="Proteomes" id="UP000006729"/>
    </source>
</evidence>
<evidence type="ECO:0000256" key="1">
    <source>
        <dbReference type="SAM" id="Phobius"/>
    </source>
</evidence>
<keyword evidence="3" id="KW-1185">Reference proteome</keyword>
<keyword evidence="1" id="KW-0472">Membrane</keyword>
<evidence type="ECO:0000313" key="2">
    <source>
        <dbReference type="EMBL" id="PNT02225.1"/>
    </source>
</evidence>
<reference evidence="2 3" key="1">
    <citation type="journal article" date="2006" name="Science">
        <title>The genome of black cottonwood, Populus trichocarpa (Torr. &amp; Gray).</title>
        <authorList>
            <person name="Tuskan G.A."/>
            <person name="Difazio S."/>
            <person name="Jansson S."/>
            <person name="Bohlmann J."/>
            <person name="Grigoriev I."/>
            <person name="Hellsten U."/>
            <person name="Putnam N."/>
            <person name="Ralph S."/>
            <person name="Rombauts S."/>
            <person name="Salamov A."/>
            <person name="Schein J."/>
            <person name="Sterck L."/>
            <person name="Aerts A."/>
            <person name="Bhalerao R.R."/>
            <person name="Bhalerao R.P."/>
            <person name="Blaudez D."/>
            <person name="Boerjan W."/>
            <person name="Brun A."/>
            <person name="Brunner A."/>
            <person name="Busov V."/>
            <person name="Campbell M."/>
            <person name="Carlson J."/>
            <person name="Chalot M."/>
            <person name="Chapman J."/>
            <person name="Chen G.L."/>
            <person name="Cooper D."/>
            <person name="Coutinho P.M."/>
            <person name="Couturier J."/>
            <person name="Covert S."/>
            <person name="Cronk Q."/>
            <person name="Cunningham R."/>
            <person name="Davis J."/>
            <person name="Degroeve S."/>
            <person name="Dejardin A."/>
            <person name="Depamphilis C."/>
            <person name="Detter J."/>
            <person name="Dirks B."/>
            <person name="Dubchak I."/>
            <person name="Duplessis S."/>
            <person name="Ehlting J."/>
            <person name="Ellis B."/>
            <person name="Gendler K."/>
            <person name="Goodstein D."/>
            <person name="Gribskov M."/>
            <person name="Grimwood J."/>
            <person name="Groover A."/>
            <person name="Gunter L."/>
            <person name="Hamberger B."/>
            <person name="Heinze B."/>
            <person name="Helariutta Y."/>
            <person name="Henrissat B."/>
            <person name="Holligan D."/>
            <person name="Holt R."/>
            <person name="Huang W."/>
            <person name="Islam-Faridi N."/>
            <person name="Jones S."/>
            <person name="Jones-Rhoades M."/>
            <person name="Jorgensen R."/>
            <person name="Joshi C."/>
            <person name="Kangasjarvi J."/>
            <person name="Karlsson J."/>
            <person name="Kelleher C."/>
            <person name="Kirkpatrick R."/>
            <person name="Kirst M."/>
            <person name="Kohler A."/>
            <person name="Kalluri U."/>
            <person name="Larimer F."/>
            <person name="Leebens-Mack J."/>
            <person name="Leple J.C."/>
            <person name="Locascio P."/>
            <person name="Lou Y."/>
            <person name="Lucas S."/>
            <person name="Martin F."/>
            <person name="Montanini B."/>
            <person name="Napoli C."/>
            <person name="Nelson D.R."/>
            <person name="Nelson C."/>
            <person name="Nieminen K."/>
            <person name="Nilsson O."/>
            <person name="Pereda V."/>
            <person name="Peter G."/>
            <person name="Philippe R."/>
            <person name="Pilate G."/>
            <person name="Poliakov A."/>
            <person name="Razumovskaya J."/>
            <person name="Richardson P."/>
            <person name="Rinaldi C."/>
            <person name="Ritland K."/>
            <person name="Rouze P."/>
            <person name="Ryaboy D."/>
            <person name="Schmutz J."/>
            <person name="Schrader J."/>
            <person name="Segerman B."/>
            <person name="Shin H."/>
            <person name="Siddiqui A."/>
            <person name="Sterky F."/>
            <person name="Terry A."/>
            <person name="Tsai C.J."/>
            <person name="Uberbacher E."/>
            <person name="Unneberg P."/>
            <person name="Vahala J."/>
            <person name="Wall K."/>
            <person name="Wessler S."/>
            <person name="Yang G."/>
            <person name="Yin T."/>
            <person name="Douglas C."/>
            <person name="Marra M."/>
            <person name="Sandberg G."/>
            <person name="Van de Peer Y."/>
            <person name="Rokhsar D."/>
        </authorList>
    </citation>
    <scope>NUCLEOTIDE SEQUENCE [LARGE SCALE GENOMIC DNA]</scope>
    <source>
        <strain evidence="3">cv. Nisqually</strain>
    </source>
</reference>
<dbReference type="Proteomes" id="UP000006729">
    <property type="component" value="Chromosome 15"/>
</dbReference>